<keyword evidence="4" id="KW-1185">Reference proteome</keyword>
<feature type="domain" description="Ig-like" evidence="2">
    <location>
        <begin position="52"/>
        <end position="131"/>
    </location>
</feature>
<protein>
    <submittedName>
        <fullName evidence="3">Ig lambda chain C region</fullName>
    </submittedName>
</protein>
<accession>A0AAV6SBG1</accession>
<dbReference type="InterPro" id="IPR007110">
    <property type="entry name" value="Ig-like_dom"/>
</dbReference>
<evidence type="ECO:0000313" key="4">
    <source>
        <dbReference type="Proteomes" id="UP000693946"/>
    </source>
</evidence>
<reference evidence="3 4" key="1">
    <citation type="journal article" date="2021" name="Sci. Rep.">
        <title>Chromosome anchoring in Senegalese sole (Solea senegalensis) reveals sex-associated markers and genome rearrangements in flatfish.</title>
        <authorList>
            <person name="Guerrero-Cozar I."/>
            <person name="Gomez-Garrido J."/>
            <person name="Berbel C."/>
            <person name="Martinez-Blanch J.F."/>
            <person name="Alioto T."/>
            <person name="Claros M.G."/>
            <person name="Gagnaire P.A."/>
            <person name="Manchado M."/>
        </authorList>
    </citation>
    <scope>NUCLEOTIDE SEQUENCE [LARGE SCALE GENOMIC DNA]</scope>
    <source>
        <strain evidence="3">Sse05_10M</strain>
    </source>
</reference>
<dbReference type="Pfam" id="PF07654">
    <property type="entry name" value="C1-set"/>
    <property type="match status" value="1"/>
</dbReference>
<dbReference type="EMBL" id="JAGKHQ010000006">
    <property type="protein sequence ID" value="KAG7514402.1"/>
    <property type="molecule type" value="Genomic_DNA"/>
</dbReference>
<proteinExistence type="predicted"/>
<evidence type="ECO:0000313" key="3">
    <source>
        <dbReference type="EMBL" id="KAG7514402.1"/>
    </source>
</evidence>
<sequence length="159" mass="17659">MMKTTLTFIVLLGCGRVWTFVSFSEGIHLLVLADEDHHHHSNNNKRTTTGDPSVHLFSTVPSSQDSNSQLLVCLVSGLARPLQDVLWWVDDTLVTSADTHMSLMRSEEGGAYSAVSVWEVSAADCRSTYWCGTVVDGHVHRQRWTTSVDSDNDDCHVLI</sequence>
<evidence type="ECO:0000256" key="1">
    <source>
        <dbReference type="SAM" id="SignalP"/>
    </source>
</evidence>
<comment type="caution">
    <text evidence="3">The sequence shown here is derived from an EMBL/GenBank/DDBJ whole genome shotgun (WGS) entry which is preliminary data.</text>
</comment>
<feature type="chain" id="PRO_5043518287" evidence="1">
    <location>
        <begin position="20"/>
        <end position="159"/>
    </location>
</feature>
<dbReference type="InterPro" id="IPR003597">
    <property type="entry name" value="Ig_C1-set"/>
</dbReference>
<gene>
    <name evidence="3" type="ORF">JOB18_032637</name>
</gene>
<dbReference type="AlphaFoldDB" id="A0AAV6SBG1"/>
<organism evidence="3 4">
    <name type="scientific">Solea senegalensis</name>
    <name type="common">Senegalese sole</name>
    <dbReference type="NCBI Taxonomy" id="28829"/>
    <lineage>
        <taxon>Eukaryota</taxon>
        <taxon>Metazoa</taxon>
        <taxon>Chordata</taxon>
        <taxon>Craniata</taxon>
        <taxon>Vertebrata</taxon>
        <taxon>Euteleostomi</taxon>
        <taxon>Actinopterygii</taxon>
        <taxon>Neopterygii</taxon>
        <taxon>Teleostei</taxon>
        <taxon>Neoteleostei</taxon>
        <taxon>Acanthomorphata</taxon>
        <taxon>Carangaria</taxon>
        <taxon>Pleuronectiformes</taxon>
        <taxon>Pleuronectoidei</taxon>
        <taxon>Soleidae</taxon>
        <taxon>Solea</taxon>
    </lineage>
</organism>
<evidence type="ECO:0000259" key="2">
    <source>
        <dbReference type="PROSITE" id="PS50835"/>
    </source>
</evidence>
<keyword evidence="1" id="KW-0732">Signal</keyword>
<dbReference type="Proteomes" id="UP000693946">
    <property type="component" value="Linkage Group LG14"/>
</dbReference>
<feature type="signal peptide" evidence="1">
    <location>
        <begin position="1"/>
        <end position="19"/>
    </location>
</feature>
<name>A0AAV6SBG1_SOLSE</name>
<dbReference type="PROSITE" id="PS50835">
    <property type="entry name" value="IG_LIKE"/>
    <property type="match status" value="1"/>
</dbReference>